<dbReference type="Proteomes" id="UP000799118">
    <property type="component" value="Unassembled WGS sequence"/>
</dbReference>
<accession>A0A6A4I8A3</accession>
<evidence type="ECO:0000256" key="1">
    <source>
        <dbReference type="SAM" id="MobiDB-lite"/>
    </source>
</evidence>
<feature type="region of interest" description="Disordered" evidence="1">
    <location>
        <begin position="55"/>
        <end position="83"/>
    </location>
</feature>
<organism evidence="2 3">
    <name type="scientific">Gymnopus androsaceus JB14</name>
    <dbReference type="NCBI Taxonomy" id="1447944"/>
    <lineage>
        <taxon>Eukaryota</taxon>
        <taxon>Fungi</taxon>
        <taxon>Dikarya</taxon>
        <taxon>Basidiomycota</taxon>
        <taxon>Agaricomycotina</taxon>
        <taxon>Agaricomycetes</taxon>
        <taxon>Agaricomycetidae</taxon>
        <taxon>Agaricales</taxon>
        <taxon>Marasmiineae</taxon>
        <taxon>Omphalotaceae</taxon>
        <taxon>Gymnopus</taxon>
    </lineage>
</organism>
<protein>
    <submittedName>
        <fullName evidence="2">Uncharacterized protein</fullName>
    </submittedName>
</protein>
<dbReference type="EMBL" id="ML769412">
    <property type="protein sequence ID" value="KAE9405024.1"/>
    <property type="molecule type" value="Genomic_DNA"/>
</dbReference>
<name>A0A6A4I8A3_9AGAR</name>
<keyword evidence="3" id="KW-1185">Reference proteome</keyword>
<sequence>MLVSRWIPDTVRRKEIGVECLQTFCLRIGSGLISKDTHRELEYLRHAGLFIRTVEDDEDKGDSKNDDDDDDSEDDDDSDSDLE</sequence>
<evidence type="ECO:0000313" key="2">
    <source>
        <dbReference type="EMBL" id="KAE9405024.1"/>
    </source>
</evidence>
<proteinExistence type="predicted"/>
<reference evidence="2" key="1">
    <citation type="journal article" date="2019" name="Environ. Microbiol.">
        <title>Fungal ecological strategies reflected in gene transcription - a case study of two litter decomposers.</title>
        <authorList>
            <person name="Barbi F."/>
            <person name="Kohler A."/>
            <person name="Barry K."/>
            <person name="Baskaran P."/>
            <person name="Daum C."/>
            <person name="Fauchery L."/>
            <person name="Ihrmark K."/>
            <person name="Kuo A."/>
            <person name="LaButti K."/>
            <person name="Lipzen A."/>
            <person name="Morin E."/>
            <person name="Grigoriev I.V."/>
            <person name="Henrissat B."/>
            <person name="Lindahl B."/>
            <person name="Martin F."/>
        </authorList>
    </citation>
    <scope>NUCLEOTIDE SEQUENCE</scope>
    <source>
        <strain evidence="2">JB14</strain>
    </source>
</reference>
<dbReference type="OrthoDB" id="10638569at2759"/>
<dbReference type="AlphaFoldDB" id="A0A6A4I8A3"/>
<gene>
    <name evidence="2" type="ORF">BT96DRAFT_387619</name>
</gene>
<evidence type="ECO:0000313" key="3">
    <source>
        <dbReference type="Proteomes" id="UP000799118"/>
    </source>
</evidence>